<dbReference type="EMBL" id="JBHSMM010000001">
    <property type="protein sequence ID" value="MFC5440254.1"/>
    <property type="molecule type" value="Genomic_DNA"/>
</dbReference>
<dbReference type="PANTHER" id="PTHR35561">
    <property type="entry name" value="RNA 2',3'-CYCLIC PHOSPHODIESTERASE"/>
    <property type="match status" value="1"/>
</dbReference>
<keyword evidence="1" id="KW-0378">Hydrolase</keyword>
<comment type="caution">
    <text evidence="2">The sequence shown here is derived from an EMBL/GenBank/DDBJ whole genome shotgun (WGS) entry which is preliminary data.</text>
</comment>
<dbReference type="Pfam" id="PF13563">
    <property type="entry name" value="2_5_RNA_ligase2"/>
    <property type="match status" value="1"/>
</dbReference>
<dbReference type="Gene3D" id="3.90.1140.10">
    <property type="entry name" value="Cyclic phosphodiesterase"/>
    <property type="match status" value="1"/>
</dbReference>
<reference evidence="3" key="1">
    <citation type="journal article" date="2019" name="Int. J. Syst. Evol. Microbiol.">
        <title>The Global Catalogue of Microorganisms (GCM) 10K type strain sequencing project: providing services to taxonomists for standard genome sequencing and annotation.</title>
        <authorList>
            <consortium name="The Broad Institute Genomics Platform"/>
            <consortium name="The Broad Institute Genome Sequencing Center for Infectious Disease"/>
            <person name="Wu L."/>
            <person name="Ma J."/>
        </authorList>
    </citation>
    <scope>NUCLEOTIDE SEQUENCE [LARGE SCALE GENOMIC DNA]</scope>
    <source>
        <strain evidence="3">KACC 12822</strain>
    </source>
</reference>
<dbReference type="GO" id="GO:0016874">
    <property type="term" value="F:ligase activity"/>
    <property type="evidence" value="ECO:0007669"/>
    <property type="project" value="UniProtKB-KW"/>
</dbReference>
<evidence type="ECO:0000256" key="1">
    <source>
        <dbReference type="ARBA" id="ARBA00022801"/>
    </source>
</evidence>
<evidence type="ECO:0000313" key="2">
    <source>
        <dbReference type="EMBL" id="MFC5440254.1"/>
    </source>
</evidence>
<protein>
    <submittedName>
        <fullName evidence="2">2'-5' RNA ligase family protein</fullName>
    </submittedName>
</protein>
<keyword evidence="3" id="KW-1185">Reference proteome</keyword>
<dbReference type="Proteomes" id="UP001596018">
    <property type="component" value="Unassembled WGS sequence"/>
</dbReference>
<accession>A0ABW0JVT4</accession>
<dbReference type="InterPro" id="IPR004175">
    <property type="entry name" value="RNA_CPDase"/>
</dbReference>
<dbReference type="PANTHER" id="PTHR35561:SF1">
    <property type="entry name" value="RNA 2',3'-CYCLIC PHOSPHODIESTERASE"/>
    <property type="match status" value="1"/>
</dbReference>
<proteinExistence type="predicted"/>
<gene>
    <name evidence="2" type="ORF">ACFPK0_09545</name>
</gene>
<sequence length="192" mass="21071">MSQQASFPGFAQPVATDRLFLAIFPNRDTAERLAAFASAQCARHDLRGKPLATDRFHVTLFHLGDSVGLRLDVVEAARAAAAQVTAAPFDVVFDQVTSFDAHREKSPFVLTADHGNESLHAFQVELGVRLREAGLGRCVTTGFRPHLTLAYDRRVVASEVVAPIAWRAEEFVLVHSLLGQTRHIPLAHWPLG</sequence>
<dbReference type="SUPFAM" id="SSF55144">
    <property type="entry name" value="LigT-like"/>
    <property type="match status" value="1"/>
</dbReference>
<keyword evidence="2" id="KW-0436">Ligase</keyword>
<name>A0ABW0JVT4_9GAMM</name>
<dbReference type="RefSeq" id="WP_377340101.1">
    <property type="nucleotide sequence ID" value="NZ_JALBWS010000012.1"/>
</dbReference>
<dbReference type="InterPro" id="IPR009097">
    <property type="entry name" value="Cyclic_Pdiesterase"/>
</dbReference>
<organism evidence="2 3">
    <name type="scientific">Rhodanobacter ginsenosidimutans</name>
    <dbReference type="NCBI Taxonomy" id="490571"/>
    <lineage>
        <taxon>Bacteria</taxon>
        <taxon>Pseudomonadati</taxon>
        <taxon>Pseudomonadota</taxon>
        <taxon>Gammaproteobacteria</taxon>
        <taxon>Lysobacterales</taxon>
        <taxon>Rhodanobacteraceae</taxon>
        <taxon>Rhodanobacter</taxon>
    </lineage>
</organism>
<evidence type="ECO:0000313" key="3">
    <source>
        <dbReference type="Proteomes" id="UP001596018"/>
    </source>
</evidence>